<evidence type="ECO:0000259" key="1">
    <source>
        <dbReference type="PROSITE" id="PS51204"/>
    </source>
</evidence>
<organism evidence="2">
    <name type="scientific">Brassica oleracea</name>
    <name type="common">Wild cabbage</name>
    <dbReference type="NCBI Taxonomy" id="3712"/>
    <lineage>
        <taxon>Eukaryota</taxon>
        <taxon>Viridiplantae</taxon>
        <taxon>Streptophyta</taxon>
        <taxon>Embryophyta</taxon>
        <taxon>Tracheophyta</taxon>
        <taxon>Spermatophyta</taxon>
        <taxon>Magnoliopsida</taxon>
        <taxon>eudicotyledons</taxon>
        <taxon>Gunneridae</taxon>
        <taxon>Pentapetalae</taxon>
        <taxon>rosids</taxon>
        <taxon>malvids</taxon>
        <taxon>Brassicales</taxon>
        <taxon>Brassicaceae</taxon>
        <taxon>Brassiceae</taxon>
        <taxon>Brassica</taxon>
    </lineage>
</organism>
<proteinExistence type="predicted"/>
<dbReference type="PANTHER" id="PTHR46774">
    <property type="entry name" value="CHROMATIN MODIFICATION-RELATED PROTEIN EAF1 A-RELATED"/>
    <property type="match status" value="1"/>
</dbReference>
<dbReference type="EMBL" id="LR031872">
    <property type="protein sequence ID" value="VDC94342.1"/>
    <property type="molecule type" value="Genomic_DNA"/>
</dbReference>
<accession>A0A3P6ANX8</accession>
<sequence length="240" mass="27140">MPKASRVEGLLNQTVGELTIEDETGRPTTFTGECSLKMKTTEVHLSYKMKRNVLTLRKSFNMDWLYTKMTTKLLIPSNSLHPAIPQASADASSNVVALKHQPSSDEGSKVLDDVKEGCILEEARIIQLKRRRIAVLSCGTAPVEVREKCQWDFVLEEMAWLANDFEQERLWKMTAAAQICHRVALTSQLRLEKQIQHRKLKNIASILSNAILEFWSSVEVPGELEETKLGNNKLLEPCGY</sequence>
<dbReference type="PANTHER" id="PTHR46774:SF8">
    <property type="entry name" value="MYB-LIKE DOMAIN-CONTAINING PROTEIN"/>
    <property type="match status" value="1"/>
</dbReference>
<feature type="domain" description="HSA" evidence="1">
    <location>
        <begin position="138"/>
        <end position="216"/>
    </location>
</feature>
<dbReference type="InterPro" id="IPR044798">
    <property type="entry name" value="EAF1A/B"/>
</dbReference>
<dbReference type="SMART" id="SM00573">
    <property type="entry name" value="HSA"/>
    <property type="match status" value="1"/>
</dbReference>
<dbReference type="InterPro" id="IPR014012">
    <property type="entry name" value="HSA_dom"/>
</dbReference>
<name>A0A3P6ANX8_BRAOL</name>
<gene>
    <name evidence="2" type="ORF">BOLC3T17684H</name>
</gene>
<reference evidence="2" key="1">
    <citation type="submission" date="2018-11" db="EMBL/GenBank/DDBJ databases">
        <authorList>
            <consortium name="Genoscope - CEA"/>
            <person name="William W."/>
        </authorList>
    </citation>
    <scope>NUCLEOTIDE SEQUENCE</scope>
</reference>
<dbReference type="AlphaFoldDB" id="A0A3P6ANX8"/>
<dbReference type="GO" id="GO:0035267">
    <property type="term" value="C:NuA4 histone acetyltransferase complex"/>
    <property type="evidence" value="ECO:0007669"/>
    <property type="project" value="InterPro"/>
</dbReference>
<dbReference type="PROSITE" id="PS51204">
    <property type="entry name" value="HSA"/>
    <property type="match status" value="1"/>
</dbReference>
<evidence type="ECO:0000313" key="2">
    <source>
        <dbReference type="EMBL" id="VDC94342.1"/>
    </source>
</evidence>
<protein>
    <recommendedName>
        <fullName evidence="1">HSA domain-containing protein</fullName>
    </recommendedName>
</protein>
<dbReference type="Pfam" id="PF07529">
    <property type="entry name" value="HSA"/>
    <property type="match status" value="1"/>
</dbReference>